<proteinExistence type="predicted"/>
<sequence length="286" mass="32149">MAQGTRVSRAGRWWRSTPRLIRRFSIVLLVFGAALAGTGLWLDRTGWWEDHGFLGNLVSSFTSLCFGVPTALLVLSHLGNAQADARQTYRAEDQARRGVHEFQAALTRIFDVVDIADLATRAQSMRRSVRRLRQLDDTDASAATHFFQSFNDLLELGPTPSPAYTEPATFRDLAGDRWQWKRIETWHVRVETQWRVLSEETRPKVHEFHLPWLAPSPAALGQLAARRLLNEDGRNPWRLPEGCTDADAGEAMEHFLYDLQILSQTAQTLSGLYPSAPTSPSISPSA</sequence>
<keyword evidence="1" id="KW-0812">Transmembrane</keyword>
<evidence type="ECO:0000256" key="1">
    <source>
        <dbReference type="SAM" id="Phobius"/>
    </source>
</evidence>
<dbReference type="RefSeq" id="WP_397708368.1">
    <property type="nucleotide sequence ID" value="NZ_JBIRGN010000001.1"/>
</dbReference>
<gene>
    <name evidence="2" type="ORF">ACH4F9_05905</name>
</gene>
<evidence type="ECO:0008006" key="4">
    <source>
        <dbReference type="Google" id="ProtNLM"/>
    </source>
</evidence>
<dbReference type="Proteomes" id="UP001610818">
    <property type="component" value="Unassembled WGS sequence"/>
</dbReference>
<name>A0ABW7QIK7_9ACTN</name>
<keyword evidence="3" id="KW-1185">Reference proteome</keyword>
<keyword evidence="1" id="KW-1133">Transmembrane helix</keyword>
<evidence type="ECO:0000313" key="2">
    <source>
        <dbReference type="EMBL" id="MFH8544533.1"/>
    </source>
</evidence>
<dbReference type="EMBL" id="JBIRGQ010000001">
    <property type="protein sequence ID" value="MFH8544533.1"/>
    <property type="molecule type" value="Genomic_DNA"/>
</dbReference>
<evidence type="ECO:0000313" key="3">
    <source>
        <dbReference type="Proteomes" id="UP001610818"/>
    </source>
</evidence>
<accession>A0ABW7QIK7</accession>
<protein>
    <recommendedName>
        <fullName evidence="4">Phage abortive infection protein</fullName>
    </recommendedName>
</protein>
<feature type="transmembrane region" description="Helical" evidence="1">
    <location>
        <begin position="53"/>
        <end position="75"/>
    </location>
</feature>
<organism evidence="2 3">
    <name type="scientific">Streptomyces longisporoflavus</name>
    <dbReference type="NCBI Taxonomy" id="28044"/>
    <lineage>
        <taxon>Bacteria</taxon>
        <taxon>Bacillati</taxon>
        <taxon>Actinomycetota</taxon>
        <taxon>Actinomycetes</taxon>
        <taxon>Kitasatosporales</taxon>
        <taxon>Streptomycetaceae</taxon>
        <taxon>Streptomyces</taxon>
    </lineage>
</organism>
<feature type="transmembrane region" description="Helical" evidence="1">
    <location>
        <begin position="20"/>
        <end position="41"/>
    </location>
</feature>
<keyword evidence="1" id="KW-0472">Membrane</keyword>
<reference evidence="2 3" key="1">
    <citation type="submission" date="2024-10" db="EMBL/GenBank/DDBJ databases">
        <title>The Natural Products Discovery Center: Release of the First 8490 Sequenced Strains for Exploring Actinobacteria Biosynthetic Diversity.</title>
        <authorList>
            <person name="Kalkreuter E."/>
            <person name="Kautsar S.A."/>
            <person name="Yang D."/>
            <person name="Bader C.D."/>
            <person name="Teijaro C.N."/>
            <person name="Fluegel L."/>
            <person name="Davis C.M."/>
            <person name="Simpson J.R."/>
            <person name="Lauterbach L."/>
            <person name="Steele A.D."/>
            <person name="Gui C."/>
            <person name="Meng S."/>
            <person name="Li G."/>
            <person name="Viehrig K."/>
            <person name="Ye F."/>
            <person name="Su P."/>
            <person name="Kiefer A.F."/>
            <person name="Nichols A."/>
            <person name="Cepeda A.J."/>
            <person name="Yan W."/>
            <person name="Fan B."/>
            <person name="Jiang Y."/>
            <person name="Adhikari A."/>
            <person name="Zheng C.-J."/>
            <person name="Schuster L."/>
            <person name="Cowan T.M."/>
            <person name="Smanski M.J."/>
            <person name="Chevrette M.G."/>
            <person name="De Carvalho L.P.S."/>
            <person name="Shen B."/>
        </authorList>
    </citation>
    <scope>NUCLEOTIDE SEQUENCE [LARGE SCALE GENOMIC DNA]</scope>
    <source>
        <strain evidence="2 3">NPDC017990</strain>
    </source>
</reference>
<comment type="caution">
    <text evidence="2">The sequence shown here is derived from an EMBL/GenBank/DDBJ whole genome shotgun (WGS) entry which is preliminary data.</text>
</comment>